<name>A0A6G5QLP6_CAMRE</name>
<evidence type="ECO:0000313" key="1">
    <source>
        <dbReference type="EMBL" id="QCD46514.1"/>
    </source>
</evidence>
<dbReference type="RefSeq" id="WP_004319901.1">
    <property type="nucleotide sequence ID" value="NZ_CP012543.1"/>
</dbReference>
<evidence type="ECO:0000313" key="2">
    <source>
        <dbReference type="Proteomes" id="UP000502377"/>
    </source>
</evidence>
<reference evidence="1 2" key="1">
    <citation type="submission" date="2016-07" db="EMBL/GenBank/DDBJ databases">
        <title>Comparative genomics of the Campylobacter concisus group.</title>
        <authorList>
            <person name="Miller W.G."/>
            <person name="Yee E."/>
            <person name="Chapman M.H."/>
            <person name="Huynh S."/>
            <person name="Bono J.L."/>
            <person name="On S.L.W."/>
            <person name="StLeger J."/>
            <person name="Foster G."/>
            <person name="Parker C.T."/>
        </authorList>
    </citation>
    <scope>NUCLEOTIDE SEQUENCE [LARGE SCALE GENOMIC DNA]</scope>
    <source>
        <strain evidence="1 2">ATCC 33238</strain>
    </source>
</reference>
<accession>A0A6G5QLP6</accession>
<sequence>MINPVSRVQKIASGGAGTALNASLPISIKVAEKTGYNRYNLKMGNKILSTKSMKSLDVNSEYWGEIASGTENIVIRNLFKKPSLAYAAPEGLALIERLISEPDLNWFYEYIFNGLSAADSRETFENLAQMLLALQKNIINISFVYNGVKGVFQMKFDGARTSQIYLVFSNFAPIIFTLKGAQIISAQTPFEKVARLLRNEFDCETQTTQNIAAFFDPSGKIIDFKG</sequence>
<dbReference type="Proteomes" id="UP000502377">
    <property type="component" value="Chromosome"/>
</dbReference>
<organism evidence="1 2">
    <name type="scientific">Campylobacter rectus</name>
    <name type="common">Wolinella recta</name>
    <dbReference type="NCBI Taxonomy" id="203"/>
    <lineage>
        <taxon>Bacteria</taxon>
        <taxon>Pseudomonadati</taxon>
        <taxon>Campylobacterota</taxon>
        <taxon>Epsilonproteobacteria</taxon>
        <taxon>Campylobacterales</taxon>
        <taxon>Campylobacteraceae</taxon>
        <taxon>Campylobacter</taxon>
    </lineage>
</organism>
<dbReference type="KEGG" id="crx:CRECT_0836"/>
<dbReference type="EMBL" id="CP012543">
    <property type="protein sequence ID" value="QCD46514.1"/>
    <property type="molecule type" value="Genomic_DNA"/>
</dbReference>
<gene>
    <name evidence="1" type="ORF">CRECT_0836</name>
</gene>
<proteinExistence type="predicted"/>
<protein>
    <submittedName>
        <fullName evidence="1">Uncharacterized protein</fullName>
    </submittedName>
</protein>
<dbReference type="AlphaFoldDB" id="A0A6G5QLP6"/>